<comment type="caution">
    <text evidence="1">The sequence shown here is derived from an EMBL/GenBank/DDBJ whole genome shotgun (WGS) entry which is preliminary data.</text>
</comment>
<reference evidence="2" key="2">
    <citation type="submission" date="2019-10" db="EMBL/GenBank/DDBJ databases">
        <title>A de novo genome assembly of a pear dwarfing rootstock.</title>
        <authorList>
            <person name="Wang F."/>
            <person name="Wang J."/>
            <person name="Li S."/>
            <person name="Zhang Y."/>
            <person name="Fang M."/>
            <person name="Ma L."/>
            <person name="Zhao Y."/>
            <person name="Jiang S."/>
        </authorList>
    </citation>
    <scope>NUCLEOTIDE SEQUENCE [LARGE SCALE GENOMIC DNA]</scope>
</reference>
<protein>
    <submittedName>
        <fullName evidence="1">Uncharacterized protein</fullName>
    </submittedName>
</protein>
<evidence type="ECO:0000313" key="1">
    <source>
        <dbReference type="EMBL" id="KAB2622978.1"/>
    </source>
</evidence>
<evidence type="ECO:0000313" key="2">
    <source>
        <dbReference type="Proteomes" id="UP000327157"/>
    </source>
</evidence>
<dbReference type="EMBL" id="SMOL01000231">
    <property type="protein sequence ID" value="KAB2622978.1"/>
    <property type="molecule type" value="Genomic_DNA"/>
</dbReference>
<accession>A0A5N5H5W0</accession>
<reference evidence="1 2" key="3">
    <citation type="submission" date="2019-11" db="EMBL/GenBank/DDBJ databases">
        <title>A de novo genome assembly of a pear dwarfing rootstock.</title>
        <authorList>
            <person name="Wang F."/>
            <person name="Wang J."/>
            <person name="Li S."/>
            <person name="Zhang Y."/>
            <person name="Fang M."/>
            <person name="Ma L."/>
            <person name="Zhao Y."/>
            <person name="Jiang S."/>
        </authorList>
    </citation>
    <scope>NUCLEOTIDE SEQUENCE [LARGE SCALE GENOMIC DNA]</scope>
    <source>
        <strain evidence="1">S2</strain>
        <tissue evidence="1">Leaf</tissue>
    </source>
</reference>
<proteinExistence type="predicted"/>
<name>A0A5N5H5W0_9ROSA</name>
<dbReference type="OrthoDB" id="10577513at2759"/>
<dbReference type="Proteomes" id="UP000327157">
    <property type="component" value="Chromosome 4"/>
</dbReference>
<organism evidence="1 2">
    <name type="scientific">Pyrus ussuriensis x Pyrus communis</name>
    <dbReference type="NCBI Taxonomy" id="2448454"/>
    <lineage>
        <taxon>Eukaryota</taxon>
        <taxon>Viridiplantae</taxon>
        <taxon>Streptophyta</taxon>
        <taxon>Embryophyta</taxon>
        <taxon>Tracheophyta</taxon>
        <taxon>Spermatophyta</taxon>
        <taxon>Magnoliopsida</taxon>
        <taxon>eudicotyledons</taxon>
        <taxon>Gunneridae</taxon>
        <taxon>Pentapetalae</taxon>
        <taxon>rosids</taxon>
        <taxon>fabids</taxon>
        <taxon>Rosales</taxon>
        <taxon>Rosaceae</taxon>
        <taxon>Amygdaloideae</taxon>
        <taxon>Maleae</taxon>
        <taxon>Pyrus</taxon>
    </lineage>
</organism>
<gene>
    <name evidence="1" type="ORF">D8674_025160</name>
</gene>
<reference evidence="1 2" key="1">
    <citation type="submission" date="2019-09" db="EMBL/GenBank/DDBJ databases">
        <authorList>
            <person name="Ou C."/>
        </authorList>
    </citation>
    <scope>NUCLEOTIDE SEQUENCE [LARGE SCALE GENOMIC DNA]</scope>
    <source>
        <strain evidence="1">S2</strain>
        <tissue evidence="1">Leaf</tissue>
    </source>
</reference>
<dbReference type="AlphaFoldDB" id="A0A5N5H5W0"/>
<keyword evidence="2" id="KW-1185">Reference proteome</keyword>
<sequence length="102" mass="11657">MPKSLRAKEGAVEKGKLFSIYGFVLGYSLHQLNPRVLCIIPPVTPPLQQQQLLRKRLMGIEEYPSRPLQVSLKKQFEEGEKTLSSQYLGNQLLRQSKSSQKM</sequence>